<gene>
    <name evidence="1" type="ORF">LARSCL_LOCUS7339</name>
</gene>
<name>A0AAV1ZQQ2_9ARAC</name>
<proteinExistence type="predicted"/>
<dbReference type="AlphaFoldDB" id="A0AAV1ZQQ2"/>
<dbReference type="Proteomes" id="UP001497382">
    <property type="component" value="Unassembled WGS sequence"/>
</dbReference>
<evidence type="ECO:0000313" key="1">
    <source>
        <dbReference type="EMBL" id="CAL1274189.1"/>
    </source>
</evidence>
<keyword evidence="2" id="KW-1185">Reference proteome</keyword>
<protein>
    <submittedName>
        <fullName evidence="1">Uncharacterized protein</fullName>
    </submittedName>
</protein>
<reference evidence="1 2" key="1">
    <citation type="submission" date="2024-04" db="EMBL/GenBank/DDBJ databases">
        <authorList>
            <person name="Rising A."/>
            <person name="Reimegard J."/>
            <person name="Sonavane S."/>
            <person name="Akerstrom W."/>
            <person name="Nylinder S."/>
            <person name="Hedman E."/>
            <person name="Kallberg Y."/>
        </authorList>
    </citation>
    <scope>NUCLEOTIDE SEQUENCE [LARGE SCALE GENOMIC DNA]</scope>
</reference>
<evidence type="ECO:0000313" key="2">
    <source>
        <dbReference type="Proteomes" id="UP001497382"/>
    </source>
</evidence>
<comment type="caution">
    <text evidence="1">The sequence shown here is derived from an EMBL/GenBank/DDBJ whole genome shotgun (WGS) entry which is preliminary data.</text>
</comment>
<accession>A0AAV1ZQQ2</accession>
<sequence length="40" mass="4876">MSEQSVSNCFRRVTEKEIPQNYIIRLEQVCHWTFFLEISL</sequence>
<dbReference type="EMBL" id="CAXIEN010000075">
    <property type="protein sequence ID" value="CAL1274189.1"/>
    <property type="molecule type" value="Genomic_DNA"/>
</dbReference>
<organism evidence="1 2">
    <name type="scientific">Larinioides sclopetarius</name>
    <dbReference type="NCBI Taxonomy" id="280406"/>
    <lineage>
        <taxon>Eukaryota</taxon>
        <taxon>Metazoa</taxon>
        <taxon>Ecdysozoa</taxon>
        <taxon>Arthropoda</taxon>
        <taxon>Chelicerata</taxon>
        <taxon>Arachnida</taxon>
        <taxon>Araneae</taxon>
        <taxon>Araneomorphae</taxon>
        <taxon>Entelegynae</taxon>
        <taxon>Araneoidea</taxon>
        <taxon>Araneidae</taxon>
        <taxon>Larinioides</taxon>
    </lineage>
</organism>